<dbReference type="PROSITE" id="PS00691">
    <property type="entry name" value="DNA_PHOTOLYASES_1_2"/>
    <property type="match status" value="1"/>
</dbReference>
<feature type="binding site" evidence="1">
    <location>
        <begin position="360"/>
        <end position="362"/>
    </location>
    <ligand>
        <name>FAD</name>
        <dbReference type="ChEBI" id="CHEBI:57692"/>
    </ligand>
</feature>
<feature type="binding site" evidence="1">
    <location>
        <begin position="231"/>
        <end position="235"/>
    </location>
    <ligand>
        <name>FAD</name>
        <dbReference type="ChEBI" id="CHEBI:57692"/>
    </ligand>
</feature>
<feature type="binding site" evidence="1">
    <location>
        <position position="262"/>
    </location>
    <ligand>
        <name>FAD</name>
        <dbReference type="ChEBI" id="CHEBI:57692"/>
    </ligand>
</feature>
<dbReference type="PROSITE" id="PS00394">
    <property type="entry name" value="DNA_PHOTOLYASES_1_1"/>
    <property type="match status" value="1"/>
</dbReference>
<evidence type="ECO:0000313" key="4">
    <source>
        <dbReference type="EMBL" id="BCO37898.1"/>
    </source>
</evidence>
<dbReference type="SUPFAM" id="SSF48173">
    <property type="entry name" value="Cryptochrome/photolyase FAD-binding domain"/>
    <property type="match status" value="1"/>
</dbReference>
<dbReference type="Proteomes" id="UP000595446">
    <property type="component" value="Chromosome"/>
</dbReference>
<dbReference type="InterPro" id="IPR006050">
    <property type="entry name" value="DNA_photolyase_N"/>
</dbReference>
<keyword evidence="4" id="KW-0456">Lyase</keyword>
<evidence type="ECO:0000313" key="5">
    <source>
        <dbReference type="Proteomes" id="UP000595446"/>
    </source>
</evidence>
<dbReference type="GO" id="GO:0006950">
    <property type="term" value="P:response to stress"/>
    <property type="evidence" value="ECO:0007669"/>
    <property type="project" value="UniProtKB-ARBA"/>
</dbReference>
<comment type="similarity">
    <text evidence="3">Belongs to the DNA photolyase family.</text>
</comment>
<organism evidence="4 5">
    <name type="scientific">Mycobacterium heckeshornense</name>
    <dbReference type="NCBI Taxonomy" id="110505"/>
    <lineage>
        <taxon>Bacteria</taxon>
        <taxon>Bacillati</taxon>
        <taxon>Actinomycetota</taxon>
        <taxon>Actinomycetes</taxon>
        <taxon>Mycobacteriales</taxon>
        <taxon>Mycobacteriaceae</taxon>
        <taxon>Mycobacterium</taxon>
    </lineage>
</organism>
<proteinExistence type="inferred from homology"/>
<accession>A0A2G8BJG8</accession>
<dbReference type="Gene3D" id="1.10.579.10">
    <property type="entry name" value="DNA Cyclobutane Dipyrimidine Photolyase, subunit A, domain 3"/>
    <property type="match status" value="1"/>
</dbReference>
<dbReference type="PANTHER" id="PTHR11455:SF9">
    <property type="entry name" value="CRYPTOCHROME CIRCADIAN CLOCK 5 ISOFORM X1"/>
    <property type="match status" value="1"/>
</dbReference>
<dbReference type="PROSITE" id="PS51645">
    <property type="entry name" value="PHR_CRY_ALPHA_BETA"/>
    <property type="match status" value="1"/>
</dbReference>
<dbReference type="GO" id="GO:0071949">
    <property type="term" value="F:FAD binding"/>
    <property type="evidence" value="ECO:0007669"/>
    <property type="project" value="TreeGrafter"/>
</dbReference>
<sequence length="456" mass="51131">MTVTMALFTRDLRVHDNPVLSAAHRRGGAVVPLFVLDEAILTSDYVTPNKAAFLVDALTDLDDELRRRGGRLIVRRGRFVDEVLRVVEELSITDVHVAADVSAYSRRREQRLRRALAGRGCALHVHAGSITVAEPGSIVPSGGDHFAVFTPYYRRWLATPGRKALRAPTTLTVPHCRGEPIPRAGELCPGAASPRLATGGESTGRQLLSRWLDTGVDRYDSRHDDLAADATSRLSPYLHFGCLSPAEIAHRTTQSSEGRKSFVRQLAWRDFHHQVLAARPEAARLDYRTHHDRWQHNGRWFDAWRDGRTGYPIVDAGMRQLAAEGWMHNRARLITASFLTKTLYLDWRLGAAHFMRLLVDADVANNQLNWQWVAGTGTDTRPNRVLNPIRQAQRYDPDGEYVRRWVPELADICGPDIHIPWQLPASAPDYPPRIVDHMEAAAQFKTARSGATPATQ</sequence>
<feature type="site" description="Electron transfer via tryptophanyl radical" evidence="2">
    <location>
        <position position="294"/>
    </location>
</feature>
<dbReference type="SUPFAM" id="SSF52425">
    <property type="entry name" value="Cryptochrome/photolyase, N-terminal domain"/>
    <property type="match status" value="1"/>
</dbReference>
<dbReference type="InterPro" id="IPR005101">
    <property type="entry name" value="Cryptochr/Photolyase_FAD-bd"/>
</dbReference>
<dbReference type="InterPro" id="IPR018394">
    <property type="entry name" value="DNA_photolyase_1_CS_C"/>
</dbReference>
<dbReference type="EMBL" id="AP024237">
    <property type="protein sequence ID" value="BCO37898.1"/>
    <property type="molecule type" value="Genomic_DNA"/>
</dbReference>
<gene>
    <name evidence="4" type="ORF">MHEC_43310</name>
</gene>
<dbReference type="OrthoDB" id="9772484at2"/>
<dbReference type="GO" id="GO:0009416">
    <property type="term" value="P:response to light stimulus"/>
    <property type="evidence" value="ECO:0007669"/>
    <property type="project" value="TreeGrafter"/>
</dbReference>
<reference evidence="4 5" key="1">
    <citation type="submission" date="2020-12" db="EMBL/GenBank/DDBJ databases">
        <title>Complete genome sequence of Mycobacterium heckeshornense JCM 15655T, closely related to a pathogenic non-tuberculous mycobacterial species Mycobacterium xenopi.</title>
        <authorList>
            <person name="Yoshida M."/>
            <person name="Fukano H."/>
            <person name="Asakura T."/>
            <person name="Suzuki M."/>
            <person name="Hoshino Y."/>
        </authorList>
    </citation>
    <scope>NUCLEOTIDE SEQUENCE [LARGE SCALE GENOMIC DNA]</scope>
    <source>
        <strain evidence="4 5">JCM 15655</strain>
    </source>
</reference>
<dbReference type="InterPro" id="IPR036134">
    <property type="entry name" value="Crypto/Photolyase_FAD-like_sf"/>
</dbReference>
<dbReference type="InterPro" id="IPR014729">
    <property type="entry name" value="Rossmann-like_a/b/a_fold"/>
</dbReference>
<dbReference type="InterPro" id="IPR036155">
    <property type="entry name" value="Crypto/Photolyase_N_sf"/>
</dbReference>
<dbReference type="Pfam" id="PF00875">
    <property type="entry name" value="DNA_photolyase"/>
    <property type="match status" value="1"/>
</dbReference>
<evidence type="ECO:0000256" key="3">
    <source>
        <dbReference type="RuleBase" id="RU004182"/>
    </source>
</evidence>
<dbReference type="STRING" id="110505.ACT16_00730"/>
<dbReference type="GO" id="GO:0003904">
    <property type="term" value="F:deoxyribodipyrimidine photo-lyase activity"/>
    <property type="evidence" value="ECO:0007669"/>
    <property type="project" value="TreeGrafter"/>
</dbReference>
<name>A0A2G8BJG8_9MYCO</name>
<feature type="site" description="Electron transfer via tryptophanyl radical" evidence="2">
    <location>
        <position position="370"/>
    </location>
</feature>
<dbReference type="PANTHER" id="PTHR11455">
    <property type="entry name" value="CRYPTOCHROME"/>
    <property type="match status" value="1"/>
</dbReference>
<comment type="cofactor">
    <cofactor evidence="1">
        <name>FAD</name>
        <dbReference type="ChEBI" id="CHEBI:57692"/>
    </cofactor>
    <text evidence="1">Binds 1 FAD per subunit.</text>
</comment>
<dbReference type="Pfam" id="PF03441">
    <property type="entry name" value="FAD_binding_7"/>
    <property type="match status" value="1"/>
</dbReference>
<dbReference type="RefSeq" id="WP_048889530.1">
    <property type="nucleotide sequence ID" value="NZ_AP024237.1"/>
</dbReference>
<evidence type="ECO:0000256" key="2">
    <source>
        <dbReference type="PIRSR" id="PIRSR602081-2"/>
    </source>
</evidence>
<dbReference type="GO" id="GO:0006139">
    <property type="term" value="P:nucleobase-containing compound metabolic process"/>
    <property type="evidence" value="ECO:0007669"/>
    <property type="project" value="UniProtKB-ARBA"/>
</dbReference>
<dbReference type="AlphaFoldDB" id="A0A2G8BJG8"/>
<keyword evidence="3" id="KW-0157">Chromophore</keyword>
<dbReference type="Gene3D" id="3.40.50.620">
    <property type="entry name" value="HUPs"/>
    <property type="match status" value="1"/>
</dbReference>
<keyword evidence="1 3" id="KW-0285">Flavoprotein</keyword>
<keyword evidence="1 3" id="KW-0274">FAD</keyword>
<feature type="site" description="Electron transfer via tryptophanyl radical" evidence="2">
    <location>
        <position position="347"/>
    </location>
</feature>
<keyword evidence="5" id="KW-1185">Reference proteome</keyword>
<feature type="binding site" evidence="1">
    <location>
        <position position="219"/>
    </location>
    <ligand>
        <name>FAD</name>
        <dbReference type="ChEBI" id="CHEBI:57692"/>
    </ligand>
</feature>
<dbReference type="GO" id="GO:0003677">
    <property type="term" value="F:DNA binding"/>
    <property type="evidence" value="ECO:0007669"/>
    <property type="project" value="TreeGrafter"/>
</dbReference>
<dbReference type="PRINTS" id="PR00147">
    <property type="entry name" value="DNAPHOTLYASE"/>
</dbReference>
<dbReference type="Gene3D" id="1.25.40.80">
    <property type="match status" value="1"/>
</dbReference>
<evidence type="ECO:0000256" key="1">
    <source>
        <dbReference type="PIRSR" id="PIRSR602081-1"/>
    </source>
</evidence>
<protein>
    <submittedName>
        <fullName evidence="4">Deoxyribodipyrimidine photo-lyase</fullName>
    </submittedName>
</protein>
<dbReference type="InterPro" id="IPR002081">
    <property type="entry name" value="Cryptochrome/DNA_photolyase_1"/>
</dbReference>